<dbReference type="Pfam" id="PF13581">
    <property type="entry name" value="HATPase_c_2"/>
    <property type="match status" value="1"/>
</dbReference>
<dbReference type="Gene3D" id="3.30.565.10">
    <property type="entry name" value="Histidine kinase-like ATPase, C-terminal domain"/>
    <property type="match status" value="1"/>
</dbReference>
<name>A0A1H9WEQ1_9PSEU</name>
<dbReference type="STRING" id="65499.SAMN04488000_12229"/>
<dbReference type="GO" id="GO:0016301">
    <property type="term" value="F:kinase activity"/>
    <property type="evidence" value="ECO:0007669"/>
    <property type="project" value="UniProtKB-KW"/>
</dbReference>
<feature type="domain" description="MEDS" evidence="2">
    <location>
        <begin position="4"/>
        <end position="137"/>
    </location>
</feature>
<gene>
    <name evidence="3" type="ORF">SAMN04488000_12229</name>
</gene>
<dbReference type="CDD" id="cd16936">
    <property type="entry name" value="HATPase_RsbW-like"/>
    <property type="match status" value="1"/>
</dbReference>
<evidence type="ECO:0000259" key="2">
    <source>
        <dbReference type="Pfam" id="PF14417"/>
    </source>
</evidence>
<evidence type="ECO:0000259" key="1">
    <source>
        <dbReference type="Pfam" id="PF13581"/>
    </source>
</evidence>
<dbReference type="Pfam" id="PF14417">
    <property type="entry name" value="MEDS"/>
    <property type="match status" value="1"/>
</dbReference>
<sequence length="340" mass="35778">MSSHSAFVYGSPDELVQHALTAHRSPGPLVLGCSPRHNALITAALAPGSDARTLTRPQAGTRPGTAIAVLERLVRECGPVTVLVEPDHGATAAGTTRWRRFEAACNLTLAPRAVTLICAFDGRSTPDAVLAALAESHGHHDDPEAVLDRLAVRAPLVPPPADPVLVVLGSASIDDLGPIRRRVSAALGVLPVLARTDFVAAVNEVLTNAHLHGRPPVDTRLWVSPDFVECRITDRGRGFGDAGAGFRPGAGGGDLRRAGAGLRLTRQTCDDLDTWHTATTFTVRLSSATSSTHDMNHNGAIARVEAAQVRADAALTRAEAARVRAEATRERLAGRIAPPH</sequence>
<evidence type="ECO:0000313" key="4">
    <source>
        <dbReference type="Proteomes" id="UP000199503"/>
    </source>
</evidence>
<protein>
    <submittedName>
        <fullName evidence="3">Anti-sigma regulatory factor (Ser/Thr protein kinase)</fullName>
    </submittedName>
</protein>
<dbReference type="Proteomes" id="UP000199503">
    <property type="component" value="Unassembled WGS sequence"/>
</dbReference>
<dbReference type="RefSeq" id="WP_089925042.1">
    <property type="nucleotide sequence ID" value="NZ_FOFV01000022.1"/>
</dbReference>
<accession>A0A1H9WEQ1</accession>
<dbReference type="EMBL" id="FOFV01000022">
    <property type="protein sequence ID" value="SES32416.1"/>
    <property type="molecule type" value="Genomic_DNA"/>
</dbReference>
<keyword evidence="3" id="KW-0808">Transferase</keyword>
<dbReference type="AlphaFoldDB" id="A0A1H9WEQ1"/>
<keyword evidence="3" id="KW-0418">Kinase</keyword>
<evidence type="ECO:0000313" key="3">
    <source>
        <dbReference type="EMBL" id="SES32416.1"/>
    </source>
</evidence>
<dbReference type="InterPro" id="IPR003594">
    <property type="entry name" value="HATPase_dom"/>
</dbReference>
<reference evidence="4" key="1">
    <citation type="submission" date="2016-10" db="EMBL/GenBank/DDBJ databases">
        <authorList>
            <person name="Varghese N."/>
            <person name="Submissions S."/>
        </authorList>
    </citation>
    <scope>NUCLEOTIDE SEQUENCE [LARGE SCALE GENOMIC DNA]</scope>
    <source>
        <strain evidence="4">DSM 44437</strain>
    </source>
</reference>
<dbReference type="SUPFAM" id="SSF55874">
    <property type="entry name" value="ATPase domain of HSP90 chaperone/DNA topoisomerase II/histidine kinase"/>
    <property type="match status" value="1"/>
</dbReference>
<feature type="domain" description="Histidine kinase/HSP90-like ATPase" evidence="1">
    <location>
        <begin position="171"/>
        <end position="285"/>
    </location>
</feature>
<organism evidence="3 4">
    <name type="scientific">Lentzea albida</name>
    <dbReference type="NCBI Taxonomy" id="65499"/>
    <lineage>
        <taxon>Bacteria</taxon>
        <taxon>Bacillati</taxon>
        <taxon>Actinomycetota</taxon>
        <taxon>Actinomycetes</taxon>
        <taxon>Pseudonocardiales</taxon>
        <taxon>Pseudonocardiaceae</taxon>
        <taxon>Lentzea</taxon>
    </lineage>
</organism>
<proteinExistence type="predicted"/>
<dbReference type="InterPro" id="IPR036890">
    <property type="entry name" value="HATPase_C_sf"/>
</dbReference>
<keyword evidence="4" id="KW-1185">Reference proteome</keyword>
<dbReference type="InterPro" id="IPR025847">
    <property type="entry name" value="MEDS_domain"/>
</dbReference>